<organism evidence="1 2">
    <name type="scientific">Pseudonocardia zijingensis</name>
    <dbReference type="NCBI Taxonomy" id="153376"/>
    <lineage>
        <taxon>Bacteria</taxon>
        <taxon>Bacillati</taxon>
        <taxon>Actinomycetota</taxon>
        <taxon>Actinomycetes</taxon>
        <taxon>Pseudonocardiales</taxon>
        <taxon>Pseudonocardiaceae</taxon>
        <taxon>Pseudonocardia</taxon>
    </lineage>
</organism>
<proteinExistence type="predicted"/>
<protein>
    <recommendedName>
        <fullName evidence="3">DUF4177 domain-containing protein</fullName>
    </recommendedName>
</protein>
<sequence length="93" mass="10210">MIHPLQGTPGGPPGRHCRAMRRSDVTQRVEYRVLELRESRIGGALSGSKLEEILNDEARQGWMLKSITHADVKGRIGPGAVEGLLLTLERPVS</sequence>
<dbReference type="Proteomes" id="UP001499967">
    <property type="component" value="Unassembled WGS sequence"/>
</dbReference>
<dbReference type="Pfam" id="PF13783">
    <property type="entry name" value="DUF4177"/>
    <property type="match status" value="1"/>
</dbReference>
<evidence type="ECO:0000313" key="1">
    <source>
        <dbReference type="EMBL" id="GAA0934398.1"/>
    </source>
</evidence>
<evidence type="ECO:0008006" key="3">
    <source>
        <dbReference type="Google" id="ProtNLM"/>
    </source>
</evidence>
<reference evidence="2" key="1">
    <citation type="journal article" date="2019" name="Int. J. Syst. Evol. Microbiol.">
        <title>The Global Catalogue of Microorganisms (GCM) 10K type strain sequencing project: providing services to taxonomists for standard genome sequencing and annotation.</title>
        <authorList>
            <consortium name="The Broad Institute Genomics Platform"/>
            <consortium name="The Broad Institute Genome Sequencing Center for Infectious Disease"/>
            <person name="Wu L."/>
            <person name="Ma J."/>
        </authorList>
    </citation>
    <scope>NUCLEOTIDE SEQUENCE [LARGE SCALE GENOMIC DNA]</scope>
    <source>
        <strain evidence="2">JCM 11117</strain>
    </source>
</reference>
<dbReference type="InterPro" id="IPR025234">
    <property type="entry name" value="YjzH-like"/>
</dbReference>
<evidence type="ECO:0000313" key="2">
    <source>
        <dbReference type="Proteomes" id="UP001499967"/>
    </source>
</evidence>
<comment type="caution">
    <text evidence="1">The sequence shown here is derived from an EMBL/GenBank/DDBJ whole genome shotgun (WGS) entry which is preliminary data.</text>
</comment>
<dbReference type="EMBL" id="BAAAHP010000071">
    <property type="protein sequence ID" value="GAA0934398.1"/>
    <property type="molecule type" value="Genomic_DNA"/>
</dbReference>
<keyword evidence="2" id="KW-1185">Reference proteome</keyword>
<gene>
    <name evidence="1" type="ORF">GCM10009559_24910</name>
</gene>
<name>A0ABP4ABP2_9PSEU</name>
<accession>A0ABP4ABP2</accession>